<dbReference type="GO" id="GO:0005634">
    <property type="term" value="C:nucleus"/>
    <property type="evidence" value="ECO:0007669"/>
    <property type="project" value="UniProtKB-SubCell"/>
</dbReference>
<dbReference type="PANTHER" id="PTHR11630">
    <property type="entry name" value="DNA REPLICATION LICENSING FACTOR MCM FAMILY MEMBER"/>
    <property type="match status" value="1"/>
</dbReference>
<proteinExistence type="inferred from homology"/>
<dbReference type="Pfam" id="PF17855">
    <property type="entry name" value="MCM_lid"/>
    <property type="match status" value="1"/>
</dbReference>
<dbReference type="SMART" id="SM00350">
    <property type="entry name" value="MCM"/>
    <property type="match status" value="1"/>
</dbReference>
<evidence type="ECO:0000313" key="11">
    <source>
        <dbReference type="EMBL" id="KYN20684.1"/>
    </source>
</evidence>
<evidence type="ECO:0000256" key="7">
    <source>
        <dbReference type="ARBA" id="ARBA00041084"/>
    </source>
</evidence>
<dbReference type="EMBL" id="KQ979579">
    <property type="protein sequence ID" value="KYN20684.1"/>
    <property type="molecule type" value="Genomic_DNA"/>
</dbReference>
<dbReference type="GO" id="GO:0003697">
    <property type="term" value="F:single-stranded DNA binding"/>
    <property type="evidence" value="ECO:0007669"/>
    <property type="project" value="TreeGrafter"/>
</dbReference>
<dbReference type="SUPFAM" id="SSF50249">
    <property type="entry name" value="Nucleic acid-binding proteins"/>
    <property type="match status" value="1"/>
</dbReference>
<feature type="domain" description="MCM C-terminal AAA(+) ATPase" evidence="10">
    <location>
        <begin position="271"/>
        <end position="472"/>
    </location>
</feature>
<keyword evidence="3 9" id="KW-0547">Nucleotide-binding</keyword>
<dbReference type="STRING" id="471704.A0A195E770"/>
<keyword evidence="4 9" id="KW-0067">ATP-binding</keyword>
<dbReference type="InterPro" id="IPR031327">
    <property type="entry name" value="MCM"/>
</dbReference>
<dbReference type="InterPro" id="IPR041562">
    <property type="entry name" value="MCM_lid"/>
</dbReference>
<protein>
    <recommendedName>
        <fullName evidence="7">DNA helicase MCM8</fullName>
    </recommendedName>
    <alternativeName>
        <fullName evidence="8">Minichromosome maintenance 8</fullName>
    </alternativeName>
</protein>
<dbReference type="Gene3D" id="2.40.50.140">
    <property type="entry name" value="Nucleic acid-binding proteins"/>
    <property type="match status" value="1"/>
</dbReference>
<reference evidence="11 12" key="1">
    <citation type="submission" date="2015-09" db="EMBL/GenBank/DDBJ databases">
        <title>Trachymyrmex cornetzi WGS genome.</title>
        <authorList>
            <person name="Nygaard S."/>
            <person name="Hu H."/>
            <person name="Boomsma J."/>
            <person name="Zhang G."/>
        </authorList>
    </citation>
    <scope>NUCLEOTIDE SEQUENCE [LARGE SCALE GENOMIC DNA]</scope>
    <source>
        <strain evidence="11">Tcor2-1</strain>
        <tissue evidence="11">Whole body</tissue>
    </source>
</reference>
<dbReference type="AlphaFoldDB" id="A0A195E770"/>
<dbReference type="GO" id="GO:0017116">
    <property type="term" value="F:single-stranded DNA helicase activity"/>
    <property type="evidence" value="ECO:0007669"/>
    <property type="project" value="TreeGrafter"/>
</dbReference>
<dbReference type="GO" id="GO:0042555">
    <property type="term" value="C:MCM complex"/>
    <property type="evidence" value="ECO:0007669"/>
    <property type="project" value="TreeGrafter"/>
</dbReference>
<dbReference type="InterPro" id="IPR056875">
    <property type="entry name" value="MCM8/REC_WHD"/>
</dbReference>
<comment type="subcellular location">
    <subcellularLocation>
        <location evidence="1">Nucleus</location>
    </subcellularLocation>
</comment>
<name>A0A195E770_9HYME</name>
<gene>
    <name evidence="11" type="ORF">ALC57_07001</name>
</gene>
<sequence length="689" mass="78119">MDKLFIFILDQSETIYNSDNLDIGSNANIPYYGWRLFFSDKEYKPDCIIVKQTKAMKGFIERHKELSSLCTMVNFEAGMSFDVDICELYNDAKFMKEWPNFKDEIYENPTNTLNCIKLGIHQKIFETVLDKNLQHVLNSISNLPAVKIGILNYKPIICLRDLKLNCYELNNKYYFIKMVTEKLISTRGCVIRVSRIRYLAQWIENKSKVPKILDVELLDDLVNICMPGDDITLTGIIKVLGVDDGTNKVQVGTPFSLYMKAITDIYKKPNLFALLVHSLCPNIYGHEIVKAGLILSLFGGNAKRTQLRDDIHILLVGDPGLGKSQMLQACARISAKGVYICGNSSTSSGLTVTLTKETGSNDFALEPGALVLADQGCCCIDEFDKMCSQHQALLESMEQQSITVAKSGVICSLPARISILAAANPIGGQYDKSKTVNENLHISQPILSRFDLIFLLLDKPNKHFDNLLCKHIMTVHTNSHTNSNEEITKLFFHNECALRKKLMLPLASEIIPQPILRTYISYAREYVKPKLSVEAATVLQNYYLKLRAKNKQFSSIPIFNRQLEAMIRLTEARAKLELRMEATESDALDVIDILRYAMIDTIEDDRDVMPKLHSDGKLTNKKLKTFIKMLEKKVTPGKKQIFSVKELEALAVSENILMDNLTILISKLNEEGILLKIRKDMYKFVHYTS</sequence>
<dbReference type="InterPro" id="IPR058767">
    <property type="entry name" value="MCM8_N"/>
</dbReference>
<organism evidence="11 12">
    <name type="scientific">Trachymyrmex cornetzi</name>
    <dbReference type="NCBI Taxonomy" id="471704"/>
    <lineage>
        <taxon>Eukaryota</taxon>
        <taxon>Metazoa</taxon>
        <taxon>Ecdysozoa</taxon>
        <taxon>Arthropoda</taxon>
        <taxon>Hexapoda</taxon>
        <taxon>Insecta</taxon>
        <taxon>Pterygota</taxon>
        <taxon>Neoptera</taxon>
        <taxon>Endopterygota</taxon>
        <taxon>Hymenoptera</taxon>
        <taxon>Apocrita</taxon>
        <taxon>Aculeata</taxon>
        <taxon>Formicoidea</taxon>
        <taxon>Formicidae</taxon>
        <taxon>Myrmicinae</taxon>
        <taxon>Trachymyrmex</taxon>
    </lineage>
</organism>
<evidence type="ECO:0000256" key="4">
    <source>
        <dbReference type="ARBA" id="ARBA00022840"/>
    </source>
</evidence>
<dbReference type="GO" id="GO:0005524">
    <property type="term" value="F:ATP binding"/>
    <property type="evidence" value="ECO:0007669"/>
    <property type="project" value="UniProtKB-KW"/>
</dbReference>
<dbReference type="InterPro" id="IPR003593">
    <property type="entry name" value="AAA+_ATPase"/>
</dbReference>
<evidence type="ECO:0000256" key="6">
    <source>
        <dbReference type="ARBA" id="ARBA00023242"/>
    </source>
</evidence>
<evidence type="ECO:0000313" key="12">
    <source>
        <dbReference type="Proteomes" id="UP000078492"/>
    </source>
</evidence>
<dbReference type="GO" id="GO:0006310">
    <property type="term" value="P:DNA recombination"/>
    <property type="evidence" value="ECO:0007669"/>
    <property type="project" value="UniProtKB-ARBA"/>
</dbReference>
<dbReference type="InterPro" id="IPR001208">
    <property type="entry name" value="MCM_dom"/>
</dbReference>
<dbReference type="PROSITE" id="PS50051">
    <property type="entry name" value="MCM_2"/>
    <property type="match status" value="1"/>
</dbReference>
<accession>A0A195E770</accession>
<keyword evidence="6" id="KW-0539">Nucleus</keyword>
<evidence type="ECO:0000256" key="2">
    <source>
        <dbReference type="ARBA" id="ARBA00008010"/>
    </source>
</evidence>
<dbReference type="Proteomes" id="UP000078492">
    <property type="component" value="Unassembled WGS sequence"/>
</dbReference>
<evidence type="ECO:0000256" key="9">
    <source>
        <dbReference type="RuleBase" id="RU004070"/>
    </source>
</evidence>
<evidence type="ECO:0000256" key="5">
    <source>
        <dbReference type="ARBA" id="ARBA00023125"/>
    </source>
</evidence>
<dbReference type="SUPFAM" id="SSF52540">
    <property type="entry name" value="P-loop containing nucleoside triphosphate hydrolases"/>
    <property type="match status" value="1"/>
</dbReference>
<dbReference type="PANTHER" id="PTHR11630:SF47">
    <property type="entry name" value="DNA HELICASE MCM8"/>
    <property type="match status" value="1"/>
</dbReference>
<keyword evidence="12" id="KW-1185">Reference proteome</keyword>
<comment type="similarity">
    <text evidence="2 9">Belongs to the MCM family.</text>
</comment>
<evidence type="ECO:0000259" key="10">
    <source>
        <dbReference type="PROSITE" id="PS50051"/>
    </source>
</evidence>
<dbReference type="InterPro" id="IPR027417">
    <property type="entry name" value="P-loop_NTPase"/>
</dbReference>
<evidence type="ECO:0000256" key="8">
    <source>
        <dbReference type="ARBA" id="ARBA00042306"/>
    </source>
</evidence>
<dbReference type="Pfam" id="PF26065">
    <property type="entry name" value="MCM8_N"/>
    <property type="match status" value="1"/>
</dbReference>
<dbReference type="SMART" id="SM00382">
    <property type="entry name" value="AAA"/>
    <property type="match status" value="1"/>
</dbReference>
<dbReference type="Pfam" id="PF00493">
    <property type="entry name" value="MCM"/>
    <property type="match status" value="1"/>
</dbReference>
<dbReference type="InterPro" id="IPR012340">
    <property type="entry name" value="NA-bd_OB-fold"/>
</dbReference>
<dbReference type="PRINTS" id="PR01657">
    <property type="entry name" value="MCMFAMILY"/>
</dbReference>
<evidence type="ECO:0000256" key="3">
    <source>
        <dbReference type="ARBA" id="ARBA00022741"/>
    </source>
</evidence>
<evidence type="ECO:0000256" key="1">
    <source>
        <dbReference type="ARBA" id="ARBA00004123"/>
    </source>
</evidence>
<dbReference type="Gene3D" id="3.40.50.300">
    <property type="entry name" value="P-loop containing nucleotide triphosphate hydrolases"/>
    <property type="match status" value="1"/>
</dbReference>
<dbReference type="CDD" id="cd22247">
    <property type="entry name" value="MCM8_WHD"/>
    <property type="match status" value="1"/>
</dbReference>
<keyword evidence="5 9" id="KW-0238">DNA-binding</keyword>
<dbReference type="Pfam" id="PF25051">
    <property type="entry name" value="WHD_MCM8"/>
    <property type="match status" value="1"/>
</dbReference>